<comment type="caution">
    <text evidence="6">The sequence shown here is derived from an EMBL/GenBank/DDBJ whole genome shotgun (WGS) entry which is preliminary data.</text>
</comment>
<dbReference type="InterPro" id="IPR011004">
    <property type="entry name" value="Trimer_LpxA-like_sf"/>
</dbReference>
<dbReference type="NCBIfam" id="TIGR03570">
    <property type="entry name" value="NeuD_NnaD"/>
    <property type="match status" value="1"/>
</dbReference>
<keyword evidence="7" id="KW-1185">Reference proteome</keyword>
<dbReference type="SUPFAM" id="SSF51161">
    <property type="entry name" value="Trimeric LpxA-like enzymes"/>
    <property type="match status" value="1"/>
</dbReference>
<feature type="domain" description="PglD N-terminal" evidence="5">
    <location>
        <begin position="3"/>
        <end position="81"/>
    </location>
</feature>
<dbReference type="Gene3D" id="3.40.50.20">
    <property type="match status" value="1"/>
</dbReference>
<protein>
    <submittedName>
        <fullName evidence="6">Sugar O-acyltransferase, sialic acid O-acetyltransferase NeuD family</fullName>
    </submittedName>
</protein>
<dbReference type="Pfam" id="PF17836">
    <property type="entry name" value="PglD_N"/>
    <property type="match status" value="1"/>
</dbReference>
<dbReference type="Pfam" id="PF00132">
    <property type="entry name" value="Hexapep"/>
    <property type="match status" value="1"/>
</dbReference>
<proteinExistence type="inferred from homology"/>
<evidence type="ECO:0000256" key="1">
    <source>
        <dbReference type="ARBA" id="ARBA00007274"/>
    </source>
</evidence>
<keyword evidence="3" id="KW-0677">Repeat</keyword>
<dbReference type="InterPro" id="IPR018357">
    <property type="entry name" value="Hexapep_transf_CS"/>
</dbReference>
<dbReference type="InterPro" id="IPR001451">
    <property type="entry name" value="Hexapep"/>
</dbReference>
<dbReference type="PROSITE" id="PS00101">
    <property type="entry name" value="HEXAPEP_TRANSFERASES"/>
    <property type="match status" value="1"/>
</dbReference>
<comment type="similarity">
    <text evidence="1">Belongs to the transferase hexapeptide repeat family.</text>
</comment>
<dbReference type="InterPro" id="IPR050179">
    <property type="entry name" value="Trans_hexapeptide_repeat"/>
</dbReference>
<evidence type="ECO:0000256" key="3">
    <source>
        <dbReference type="ARBA" id="ARBA00022737"/>
    </source>
</evidence>
<evidence type="ECO:0000313" key="7">
    <source>
        <dbReference type="Proteomes" id="UP000199663"/>
    </source>
</evidence>
<keyword evidence="4" id="KW-0012">Acyltransferase</keyword>
<evidence type="ECO:0000313" key="6">
    <source>
        <dbReference type="EMBL" id="SDZ40530.1"/>
    </source>
</evidence>
<reference evidence="6 7" key="1">
    <citation type="submission" date="2016-10" db="EMBL/GenBank/DDBJ databases">
        <authorList>
            <person name="Varghese N."/>
            <person name="Submissions S."/>
        </authorList>
    </citation>
    <scope>NUCLEOTIDE SEQUENCE [LARGE SCALE GENOMIC DNA]</scope>
    <source>
        <strain evidence="6 7">DSM 17997</strain>
    </source>
</reference>
<organism evidence="6 7">
    <name type="scientific">Rhodonellum ikkaensis</name>
    <dbReference type="NCBI Taxonomy" id="336829"/>
    <lineage>
        <taxon>Bacteria</taxon>
        <taxon>Pseudomonadati</taxon>
        <taxon>Bacteroidota</taxon>
        <taxon>Cytophagia</taxon>
        <taxon>Cytophagales</taxon>
        <taxon>Cytophagaceae</taxon>
        <taxon>Rhodonellum</taxon>
    </lineage>
</organism>
<evidence type="ECO:0000256" key="2">
    <source>
        <dbReference type="ARBA" id="ARBA00022679"/>
    </source>
</evidence>
<name>A0A1H3SS27_9BACT</name>
<dbReference type="InterPro" id="IPR020019">
    <property type="entry name" value="AcTrfase_PglD-like"/>
</dbReference>
<keyword evidence="2" id="KW-0808">Transferase</keyword>
<sequence length="224" mass="23987">MDKLFIVGAGSVGGHIASNWEGYSKGQKLWGFLDDDSSKHGKEFCGYPVLGGLDFLKNYPGSKLIIGIAFSQIKSKIITRLNNIGNFIFPAIISKNAWISNGVNIAEGTIIYPGTAVNYGCEIGSFVVINMNCALGHDVIIGDYTSLAPGVNLGGHTNIGIGVEMGIGTSTKQTIRIEDFAIVGGQAMVIEDIPAYSKSAGVPAKLLLRHEIKKIYPNLKYNTF</sequence>
<dbReference type="EMBL" id="FNQC01000013">
    <property type="protein sequence ID" value="SDZ40530.1"/>
    <property type="molecule type" value="Genomic_DNA"/>
</dbReference>
<dbReference type="PANTHER" id="PTHR43300:SF7">
    <property type="entry name" value="UDP-N-ACETYLBACILLOSAMINE N-ACETYLTRANSFERASE"/>
    <property type="match status" value="1"/>
</dbReference>
<dbReference type="Proteomes" id="UP000199663">
    <property type="component" value="Unassembled WGS sequence"/>
</dbReference>
<gene>
    <name evidence="6" type="ORF">SAMN05444412_11338</name>
</gene>
<evidence type="ECO:0000259" key="5">
    <source>
        <dbReference type="Pfam" id="PF17836"/>
    </source>
</evidence>
<dbReference type="PANTHER" id="PTHR43300">
    <property type="entry name" value="ACETYLTRANSFERASE"/>
    <property type="match status" value="1"/>
</dbReference>
<dbReference type="CDD" id="cd03360">
    <property type="entry name" value="LbH_AT_putative"/>
    <property type="match status" value="1"/>
</dbReference>
<evidence type="ECO:0000256" key="4">
    <source>
        <dbReference type="ARBA" id="ARBA00023315"/>
    </source>
</evidence>
<dbReference type="Gene3D" id="2.160.10.10">
    <property type="entry name" value="Hexapeptide repeat proteins"/>
    <property type="match status" value="1"/>
</dbReference>
<dbReference type="RefSeq" id="WP_019599122.1">
    <property type="nucleotide sequence ID" value="NZ_FNQC01000013.1"/>
</dbReference>
<dbReference type="InterPro" id="IPR041561">
    <property type="entry name" value="PglD_N"/>
</dbReference>
<accession>A0A1H3SS27</accession>